<reference evidence="4 5" key="1">
    <citation type="journal article" date="2016" name="Genome Biol. Evol.">
        <title>Divergent and convergent evolution of fungal pathogenicity.</title>
        <authorList>
            <person name="Shang Y."/>
            <person name="Xiao G."/>
            <person name="Zheng P."/>
            <person name="Cen K."/>
            <person name="Zhan S."/>
            <person name="Wang C."/>
        </authorList>
    </citation>
    <scope>NUCLEOTIDE SEQUENCE [LARGE SCALE GENOMIC DNA]</scope>
    <source>
        <strain evidence="4 5">RCEF 2490</strain>
    </source>
</reference>
<dbReference type="InterPro" id="IPR043987">
    <property type="entry name" value="CCZ1/INTU/HSP4_longin_1"/>
</dbReference>
<dbReference type="EMBL" id="AZGY01000001">
    <property type="protein sequence ID" value="OAA33411.1"/>
    <property type="molecule type" value="Genomic_DNA"/>
</dbReference>
<dbReference type="PANTHER" id="PTHR13056">
    <property type="entry name" value="VACUOLAR FUSION PROTEIN CCZ1 HOMOLOG-RELATED"/>
    <property type="match status" value="1"/>
</dbReference>
<dbReference type="PANTHER" id="PTHR13056:SF0">
    <property type="entry name" value="VACUOLAR FUSION PROTEIN CCZ1 HOMOLOG-RELATED"/>
    <property type="match status" value="1"/>
</dbReference>
<proteinExistence type="inferred from homology"/>
<comment type="caution">
    <text evidence="4">The sequence shown here is derived from an EMBL/GenBank/DDBJ whole genome shotgun (WGS) entry which is preliminary data.</text>
</comment>
<name>A0A166V963_9HYPO</name>
<evidence type="ECO:0000313" key="4">
    <source>
        <dbReference type="EMBL" id="OAA33411.1"/>
    </source>
</evidence>
<dbReference type="AlphaFoldDB" id="A0A166V963"/>
<dbReference type="Pfam" id="PF19031">
    <property type="entry name" value="Intu_longin_1"/>
    <property type="match status" value="1"/>
</dbReference>
<evidence type="ECO:0000256" key="1">
    <source>
        <dbReference type="ARBA" id="ARBA00005352"/>
    </source>
</evidence>
<feature type="region of interest" description="Disordered" evidence="2">
    <location>
        <begin position="471"/>
        <end position="490"/>
    </location>
</feature>
<feature type="region of interest" description="Disordered" evidence="2">
    <location>
        <begin position="343"/>
        <end position="393"/>
    </location>
</feature>
<protein>
    <recommendedName>
        <fullName evidence="3">CCZ1/INTU/HSP4 first Longin domain-containing protein</fullName>
    </recommendedName>
</protein>
<keyword evidence="5" id="KW-1185">Reference proteome</keyword>
<sequence>MSSGTAGAGPGAIVPARLGFFAIFNSHLAASKNNPDDQIVYFASDPTQDAGGSKTGRPGRPRGRPAEALTQEERDERLRQIGLAQAMIDFGRGFADNATLKTVDTEQTRVVTQQVEPGWWILASIDYTKVPLPPRLPVKSSEEPQDAIYDYVTREVKPATLLLQDLIRAHTTFLLHHDTSLSALYLRLERERFVAALSRYWDLFLATWSVTLHGNPIRNVFGGTNMAASGELGIGVGEEERGSGVREVLEGLVARTGELIDLVVSKFGNEHDEEDAVVLYNDKSKSHWLGTGQEPASGDGAIFLGVGKLSRRTIRDVTQWMEDIYQWGDHAYGVIDNPSSMRAVRARRPNTSVDETTHDVQGHDSSAPKSPEQPAEAVSAEAHQATASSASAEEGTLDKVFSFMKLGYGSYWNIPGGNSSGTNVGPLAAAASPPSPEHFRPPPARPRLSQRVSSNSRAHFLIGLQGSLDDPDDEYIDSDDSSGSSTMTERNALRTLRVELEDKPLAGPEDTVVRDYGQPDSTHVESQFMGNLVPGFIAQDFNKAEKIRVIVYVNRPFIFTFIFQLRSDCLMWESFYRSLHHQLAPLRKPLLAATSYRPRPPAEPIYNLVWDPSLLALHSSIPNIPEESASDTWSRLDALNTHQQLLNLHHATRRIPDSKTQDLERTEKTNRGYWIVWNRLSDKFSSIPPSEPLAVPELARRAQGKEGEEGQEEEEKVCDATNKEVYLVRRASDHAGHGGISVGKDKSNAGAASRLMQGIGLDTRSYVEELLTLL</sequence>
<dbReference type="GO" id="GO:0035658">
    <property type="term" value="C:Mon1-Ccz1 complex"/>
    <property type="evidence" value="ECO:0007669"/>
    <property type="project" value="InterPro"/>
</dbReference>
<feature type="compositionally biased region" description="Low complexity" evidence="2">
    <location>
        <begin position="379"/>
        <end position="393"/>
    </location>
</feature>
<feature type="domain" description="CCZ1/INTU/HSP4 first Longin" evidence="3">
    <location>
        <begin position="20"/>
        <end position="139"/>
    </location>
</feature>
<feature type="region of interest" description="Disordered" evidence="2">
    <location>
        <begin position="42"/>
        <end position="74"/>
    </location>
</feature>
<evidence type="ECO:0000259" key="3">
    <source>
        <dbReference type="Pfam" id="PF19031"/>
    </source>
</evidence>
<accession>A0A166V963</accession>
<evidence type="ECO:0000313" key="5">
    <source>
        <dbReference type="Proteomes" id="UP000078544"/>
    </source>
</evidence>
<dbReference type="GO" id="GO:0016192">
    <property type="term" value="P:vesicle-mediated transport"/>
    <property type="evidence" value="ECO:0007669"/>
    <property type="project" value="InterPro"/>
</dbReference>
<evidence type="ECO:0000256" key="2">
    <source>
        <dbReference type="SAM" id="MobiDB-lite"/>
    </source>
</evidence>
<feature type="compositionally biased region" description="Acidic residues" evidence="2">
    <location>
        <begin position="471"/>
        <end position="480"/>
    </location>
</feature>
<dbReference type="STRING" id="1081109.A0A166V963"/>
<comment type="similarity">
    <text evidence="1">Belongs to the CCZ1 family.</text>
</comment>
<feature type="region of interest" description="Disordered" evidence="2">
    <location>
        <begin position="424"/>
        <end position="452"/>
    </location>
</feature>
<dbReference type="InterPro" id="IPR013176">
    <property type="entry name" value="Ccz1"/>
</dbReference>
<gene>
    <name evidence="4" type="ORF">AAL_00876</name>
</gene>
<organism evidence="4 5">
    <name type="scientific">Moelleriella libera RCEF 2490</name>
    <dbReference type="NCBI Taxonomy" id="1081109"/>
    <lineage>
        <taxon>Eukaryota</taxon>
        <taxon>Fungi</taxon>
        <taxon>Dikarya</taxon>
        <taxon>Ascomycota</taxon>
        <taxon>Pezizomycotina</taxon>
        <taxon>Sordariomycetes</taxon>
        <taxon>Hypocreomycetidae</taxon>
        <taxon>Hypocreales</taxon>
        <taxon>Clavicipitaceae</taxon>
        <taxon>Moelleriella</taxon>
    </lineage>
</organism>
<dbReference type="OrthoDB" id="240546at2759"/>
<dbReference type="Proteomes" id="UP000078544">
    <property type="component" value="Unassembled WGS sequence"/>
</dbReference>
<feature type="compositionally biased region" description="Pro residues" evidence="2">
    <location>
        <begin position="433"/>
        <end position="445"/>
    </location>
</feature>